<evidence type="ECO:0000256" key="5">
    <source>
        <dbReference type="ARBA" id="ARBA00022792"/>
    </source>
</evidence>
<evidence type="ECO:0000256" key="10">
    <source>
        <dbReference type="ARBA" id="ARBA00044246"/>
    </source>
</evidence>
<feature type="compositionally biased region" description="Acidic residues" evidence="11">
    <location>
        <begin position="52"/>
        <end position="67"/>
    </location>
</feature>
<evidence type="ECO:0000313" key="13">
    <source>
        <dbReference type="EMBL" id="KHJ31378.1"/>
    </source>
</evidence>
<comment type="caution">
    <text evidence="13">The sequence shown here is derived from an EMBL/GenBank/DDBJ whole genome shotgun (WGS) entry which is preliminary data.</text>
</comment>
<keyword evidence="8" id="KW-0472">Membrane</keyword>
<name>A0A0B1NZI8_UNCNE</name>
<dbReference type="Gene3D" id="1.10.287.20">
    <property type="entry name" value="Ubiquinol-cytochrome C reductase hinge domain"/>
    <property type="match status" value="1"/>
</dbReference>
<accession>A0A0B1NZI8</accession>
<dbReference type="GO" id="GO:0006122">
    <property type="term" value="P:mitochondrial electron transport, ubiquinol to cytochrome c"/>
    <property type="evidence" value="ECO:0007669"/>
    <property type="project" value="InterPro"/>
</dbReference>
<dbReference type="EMBL" id="JNVN01002948">
    <property type="protein sequence ID" value="KHJ31378.1"/>
    <property type="molecule type" value="Genomic_DNA"/>
</dbReference>
<dbReference type="InterPro" id="IPR003422">
    <property type="entry name" value="Cyt_b-c1_6"/>
</dbReference>
<dbReference type="SUPFAM" id="SSF81531">
    <property type="entry name" value="Non-heme 11 kDa protein of cytochrome bc1 complex (Ubiquinol-cytochrome c reductase)"/>
    <property type="match status" value="1"/>
</dbReference>
<evidence type="ECO:0000256" key="3">
    <source>
        <dbReference type="ARBA" id="ARBA00022448"/>
    </source>
</evidence>
<evidence type="ECO:0000256" key="4">
    <source>
        <dbReference type="ARBA" id="ARBA00022660"/>
    </source>
</evidence>
<keyword evidence="5" id="KW-0999">Mitochondrion inner membrane</keyword>
<dbReference type="InterPro" id="IPR036811">
    <property type="entry name" value="Ubol_cytC_Rdtase_hinge_dom_sf"/>
</dbReference>
<keyword evidence="6" id="KW-0249">Electron transport</keyword>
<evidence type="ECO:0000256" key="2">
    <source>
        <dbReference type="ARBA" id="ARBA00006498"/>
    </source>
</evidence>
<dbReference type="Proteomes" id="UP000030854">
    <property type="component" value="Unassembled WGS sequence"/>
</dbReference>
<dbReference type="OMA" id="NEDCVEE"/>
<dbReference type="FunFam" id="1.10.287.20:FF:000003">
    <property type="entry name" value="Cytochrome b-c1 complex subunit 6"/>
    <property type="match status" value="1"/>
</dbReference>
<sequence>MFEMEVSSSWSDIIQAIMPWTESHAEEPVKDEEKGSNAEEKEADKLSVADAEAVEESEEEEEEEEDLVDPKDVLEEECKNSKACAPLKHHYDECVERVTSGHGVENEDCVEEFFHLLHCASTCAAPKLWKALK</sequence>
<dbReference type="GO" id="GO:0005743">
    <property type="term" value="C:mitochondrial inner membrane"/>
    <property type="evidence" value="ECO:0007669"/>
    <property type="project" value="UniProtKB-SubCell"/>
</dbReference>
<dbReference type="HOGENOM" id="CLU_115913_0_2_1"/>
<dbReference type="PANTHER" id="PTHR15336:SF0">
    <property type="entry name" value="CYTOCHROME B-C1 COMPLEX SUBUNIT 6, MITOCHONDRIAL"/>
    <property type="match status" value="1"/>
</dbReference>
<dbReference type="InterPro" id="IPR023184">
    <property type="entry name" value="Ubol_cytC_Rdtase_hinge_dom"/>
</dbReference>
<keyword evidence="3" id="KW-0813">Transport</keyword>
<proteinExistence type="inferred from homology"/>
<dbReference type="OrthoDB" id="405848at2759"/>
<feature type="compositionally biased region" description="Basic and acidic residues" evidence="11">
    <location>
        <begin position="23"/>
        <end position="47"/>
    </location>
</feature>
<evidence type="ECO:0000256" key="8">
    <source>
        <dbReference type="ARBA" id="ARBA00023136"/>
    </source>
</evidence>
<evidence type="ECO:0000259" key="12">
    <source>
        <dbReference type="Pfam" id="PF02320"/>
    </source>
</evidence>
<comment type="similarity">
    <text evidence="2">Belongs to the UQCRH/QCR6 family.</text>
</comment>
<feature type="domain" description="Ubiquinol-cytochrome C reductase hinge" evidence="12">
    <location>
        <begin position="69"/>
        <end position="133"/>
    </location>
</feature>
<dbReference type="Pfam" id="PF02320">
    <property type="entry name" value="UCR_hinge"/>
    <property type="match status" value="1"/>
</dbReference>
<comment type="subcellular location">
    <subcellularLocation>
        <location evidence="1">Mitochondrion inner membrane</location>
        <topology evidence="1">Peripheral membrane protein</topology>
        <orientation evidence="1">Intermembrane side</orientation>
    </subcellularLocation>
</comment>
<evidence type="ECO:0000256" key="1">
    <source>
        <dbReference type="ARBA" id="ARBA00004137"/>
    </source>
</evidence>
<feature type="region of interest" description="Disordered" evidence="11">
    <location>
        <begin position="18"/>
        <end position="72"/>
    </location>
</feature>
<dbReference type="PANTHER" id="PTHR15336">
    <property type="entry name" value="UBIQUINOL-CYTOCHROME C REDUCTASE COMPLEX 7.8 KDA PROTEIN"/>
    <property type="match status" value="1"/>
</dbReference>
<evidence type="ECO:0000256" key="7">
    <source>
        <dbReference type="ARBA" id="ARBA00023128"/>
    </source>
</evidence>
<evidence type="ECO:0000256" key="9">
    <source>
        <dbReference type="ARBA" id="ARBA00044155"/>
    </source>
</evidence>
<keyword evidence="14" id="KW-1185">Reference proteome</keyword>
<dbReference type="STRING" id="52586.A0A0B1NZI8"/>
<evidence type="ECO:0000256" key="11">
    <source>
        <dbReference type="SAM" id="MobiDB-lite"/>
    </source>
</evidence>
<evidence type="ECO:0000313" key="14">
    <source>
        <dbReference type="Proteomes" id="UP000030854"/>
    </source>
</evidence>
<evidence type="ECO:0000256" key="6">
    <source>
        <dbReference type="ARBA" id="ARBA00022982"/>
    </source>
</evidence>
<keyword evidence="4" id="KW-0679">Respiratory chain</keyword>
<gene>
    <name evidence="13" type="ORF">EV44_g0638</name>
</gene>
<reference evidence="13 14" key="1">
    <citation type="journal article" date="2014" name="BMC Genomics">
        <title>Adaptive genomic structural variation in the grape powdery mildew pathogen, Erysiphe necator.</title>
        <authorList>
            <person name="Jones L."/>
            <person name="Riaz S."/>
            <person name="Morales-Cruz A."/>
            <person name="Amrine K.C."/>
            <person name="McGuire B."/>
            <person name="Gubler W.D."/>
            <person name="Walker M.A."/>
            <person name="Cantu D."/>
        </authorList>
    </citation>
    <scope>NUCLEOTIDE SEQUENCE [LARGE SCALE GENOMIC DNA]</scope>
    <source>
        <strain evidence="14">c</strain>
    </source>
</reference>
<organism evidence="13 14">
    <name type="scientific">Uncinula necator</name>
    <name type="common">Grape powdery mildew</name>
    <dbReference type="NCBI Taxonomy" id="52586"/>
    <lineage>
        <taxon>Eukaryota</taxon>
        <taxon>Fungi</taxon>
        <taxon>Dikarya</taxon>
        <taxon>Ascomycota</taxon>
        <taxon>Pezizomycotina</taxon>
        <taxon>Leotiomycetes</taxon>
        <taxon>Erysiphales</taxon>
        <taxon>Erysiphaceae</taxon>
        <taxon>Erysiphe</taxon>
    </lineage>
</organism>
<keyword evidence="7" id="KW-0496">Mitochondrion</keyword>
<protein>
    <recommendedName>
        <fullName evidence="9">Cytochrome b-c1 complex subunit 6, mitochondrial</fullName>
    </recommendedName>
    <alternativeName>
        <fullName evidence="10">Complex III subunit 6</fullName>
    </alternativeName>
</protein>
<dbReference type="AlphaFoldDB" id="A0A0B1NZI8"/>